<dbReference type="InterPro" id="IPR029787">
    <property type="entry name" value="Nucleotide_cyclase"/>
</dbReference>
<protein>
    <submittedName>
        <fullName evidence="2">Adenylate/guanylate cyclase domain-containing protein</fullName>
    </submittedName>
</protein>
<sequence>MILLKDLVELATNAILNAKQYSVMAREKLTLERILGHIRTFVPETVQRIIEKNPDAPELDRVERDVSILFLDLADYTRISEFFTSDKVSFIVEKYFSSYLDVIYSKDGDVNETAGDGLMAIFQGPEDINALNAVAAALEIRRRTLEINDELRGIFFPVVVNMGINSGIAAVGMSKFSGIAGTRTTFTAAGSVTNLAARLASAAKDGDILLGPETARRIKDKTTLFDRGQMHFKNVQQGVHVYSLVPA</sequence>
<evidence type="ECO:0000313" key="2">
    <source>
        <dbReference type="EMBL" id="HGH60880.1"/>
    </source>
</evidence>
<feature type="domain" description="Guanylate cyclase" evidence="1">
    <location>
        <begin position="67"/>
        <end position="200"/>
    </location>
</feature>
<accession>A0A7C4ARS2</accession>
<dbReference type="SMART" id="SM00044">
    <property type="entry name" value="CYCc"/>
    <property type="match status" value="1"/>
</dbReference>
<dbReference type="PANTHER" id="PTHR43081:SF1">
    <property type="entry name" value="ADENYLATE CYCLASE, TERMINAL-DIFFERENTIATION SPECIFIC"/>
    <property type="match status" value="1"/>
</dbReference>
<dbReference type="PANTHER" id="PTHR43081">
    <property type="entry name" value="ADENYLATE CYCLASE, TERMINAL-DIFFERENTIATION SPECIFIC-RELATED"/>
    <property type="match status" value="1"/>
</dbReference>
<dbReference type="AlphaFoldDB" id="A0A7C4ARS2"/>
<gene>
    <name evidence="2" type="ORF">ENV54_06240</name>
</gene>
<dbReference type="Pfam" id="PF00211">
    <property type="entry name" value="Guanylate_cyc"/>
    <property type="match status" value="1"/>
</dbReference>
<dbReference type="InterPro" id="IPR001054">
    <property type="entry name" value="A/G_cyclase"/>
</dbReference>
<dbReference type="SUPFAM" id="SSF55073">
    <property type="entry name" value="Nucleotide cyclase"/>
    <property type="match status" value="1"/>
</dbReference>
<dbReference type="InterPro" id="IPR050697">
    <property type="entry name" value="Adenylyl/Guanylyl_Cyclase_3/4"/>
</dbReference>
<dbReference type="PROSITE" id="PS50125">
    <property type="entry name" value="GUANYLATE_CYCLASE_2"/>
    <property type="match status" value="1"/>
</dbReference>
<reference evidence="2" key="1">
    <citation type="journal article" date="2020" name="mSystems">
        <title>Genome- and Community-Level Interaction Insights into Carbon Utilization and Element Cycling Functions of Hydrothermarchaeota in Hydrothermal Sediment.</title>
        <authorList>
            <person name="Zhou Z."/>
            <person name="Liu Y."/>
            <person name="Xu W."/>
            <person name="Pan J."/>
            <person name="Luo Z.H."/>
            <person name="Li M."/>
        </authorList>
    </citation>
    <scope>NUCLEOTIDE SEQUENCE [LARGE SCALE GENOMIC DNA]</scope>
    <source>
        <strain evidence="2">SpSt-769</strain>
    </source>
</reference>
<organism evidence="2">
    <name type="scientific">Desulfomonile tiedjei</name>
    <dbReference type="NCBI Taxonomy" id="2358"/>
    <lineage>
        <taxon>Bacteria</taxon>
        <taxon>Pseudomonadati</taxon>
        <taxon>Thermodesulfobacteriota</taxon>
        <taxon>Desulfomonilia</taxon>
        <taxon>Desulfomonilales</taxon>
        <taxon>Desulfomonilaceae</taxon>
        <taxon>Desulfomonile</taxon>
    </lineage>
</organism>
<dbReference type="Gene3D" id="3.30.70.1230">
    <property type="entry name" value="Nucleotide cyclase"/>
    <property type="match status" value="1"/>
</dbReference>
<name>A0A7C4ARS2_9BACT</name>
<evidence type="ECO:0000259" key="1">
    <source>
        <dbReference type="PROSITE" id="PS50125"/>
    </source>
</evidence>
<dbReference type="GO" id="GO:0009190">
    <property type="term" value="P:cyclic nucleotide biosynthetic process"/>
    <property type="evidence" value="ECO:0007669"/>
    <property type="project" value="InterPro"/>
</dbReference>
<dbReference type="EMBL" id="DTGT01000192">
    <property type="protein sequence ID" value="HGH60880.1"/>
    <property type="molecule type" value="Genomic_DNA"/>
</dbReference>
<dbReference type="GO" id="GO:0035556">
    <property type="term" value="P:intracellular signal transduction"/>
    <property type="evidence" value="ECO:0007669"/>
    <property type="project" value="InterPro"/>
</dbReference>
<dbReference type="GO" id="GO:0004016">
    <property type="term" value="F:adenylate cyclase activity"/>
    <property type="evidence" value="ECO:0007669"/>
    <property type="project" value="UniProtKB-ARBA"/>
</dbReference>
<proteinExistence type="predicted"/>
<dbReference type="CDD" id="cd07302">
    <property type="entry name" value="CHD"/>
    <property type="match status" value="1"/>
</dbReference>
<comment type="caution">
    <text evidence="2">The sequence shown here is derived from an EMBL/GenBank/DDBJ whole genome shotgun (WGS) entry which is preliminary data.</text>
</comment>